<reference evidence="10 11" key="1">
    <citation type="submission" date="2018-11" db="EMBL/GenBank/DDBJ databases">
        <title>Genomic Encyclopedia of Type Strains, Phase IV (KMG-IV): sequencing the most valuable type-strain genomes for metagenomic binning, comparative biology and taxonomic classification.</title>
        <authorList>
            <person name="Goeker M."/>
        </authorList>
    </citation>
    <scope>NUCLEOTIDE SEQUENCE [LARGE SCALE GENOMIC DNA]</scope>
    <source>
        <strain evidence="10 11">DSM 25623</strain>
    </source>
</reference>
<comment type="similarity">
    <text evidence="2">Belongs to the periplasmic pilus chaperone family.</text>
</comment>
<feature type="domain" description="Pili assembly chaperone C-terminal" evidence="9">
    <location>
        <begin position="177"/>
        <end position="240"/>
    </location>
</feature>
<dbReference type="SUPFAM" id="SSF49584">
    <property type="entry name" value="Periplasmic chaperone C-domain"/>
    <property type="match status" value="1"/>
</dbReference>
<feature type="signal peptide" evidence="7">
    <location>
        <begin position="1"/>
        <end position="25"/>
    </location>
</feature>
<sequence>MNAFVRIGWCAVLAASAALAAPAQAGVIIHGTRVVYPSNEREVTVRLENKGKDPVLVQTWIDAGDASVAPEKANVPFNLAPPIFRLDPDKSQSVRLMHTGQPLPQDRETLFWFNALEVPPKSQDGNSNLLQFSFRTRIKLFYRPAALDGEAVRQAPDKLVWSLTENPSGAGLALKADNPTPYHVNFANVALDVGGRKYEHDGGGMVAPMSSAVFPLNGLATRPAGAKVEFDVITDLGATDPRSIALTP</sequence>
<dbReference type="Gene3D" id="2.60.40.10">
    <property type="entry name" value="Immunoglobulins"/>
    <property type="match status" value="2"/>
</dbReference>
<dbReference type="GO" id="GO:0071555">
    <property type="term" value="P:cell wall organization"/>
    <property type="evidence" value="ECO:0007669"/>
    <property type="project" value="InterPro"/>
</dbReference>
<dbReference type="FunFam" id="2.60.40.10:FF:000458">
    <property type="entry name" value="Molecular chaperone FimC"/>
    <property type="match status" value="1"/>
</dbReference>
<dbReference type="Pfam" id="PF02753">
    <property type="entry name" value="PapD_C"/>
    <property type="match status" value="1"/>
</dbReference>
<dbReference type="SUPFAM" id="SSF49354">
    <property type="entry name" value="PapD-like"/>
    <property type="match status" value="1"/>
</dbReference>
<evidence type="ECO:0000256" key="7">
    <source>
        <dbReference type="SAM" id="SignalP"/>
    </source>
</evidence>
<evidence type="ECO:0000256" key="2">
    <source>
        <dbReference type="ARBA" id="ARBA00007399"/>
    </source>
</evidence>
<dbReference type="PANTHER" id="PTHR30251">
    <property type="entry name" value="PILUS ASSEMBLY CHAPERONE"/>
    <property type="match status" value="1"/>
</dbReference>
<keyword evidence="11" id="KW-1185">Reference proteome</keyword>
<keyword evidence="5" id="KW-0574">Periplasm</keyword>
<dbReference type="InterPro" id="IPR036316">
    <property type="entry name" value="Pili_assmbl_chap_C_dom_sf"/>
</dbReference>
<accession>A0A3N4W665</accession>
<evidence type="ECO:0000256" key="6">
    <source>
        <dbReference type="ARBA" id="ARBA00023186"/>
    </source>
</evidence>
<dbReference type="GO" id="GO:0030288">
    <property type="term" value="C:outer membrane-bounded periplasmic space"/>
    <property type="evidence" value="ECO:0007669"/>
    <property type="project" value="InterPro"/>
</dbReference>
<organism evidence="10 11">
    <name type="scientific">Vulcaniibacterium tengchongense</name>
    <dbReference type="NCBI Taxonomy" id="1273429"/>
    <lineage>
        <taxon>Bacteria</taxon>
        <taxon>Pseudomonadati</taxon>
        <taxon>Pseudomonadota</taxon>
        <taxon>Gammaproteobacteria</taxon>
        <taxon>Lysobacterales</taxon>
        <taxon>Lysobacteraceae</taxon>
        <taxon>Vulcaniibacterium</taxon>
    </lineage>
</organism>
<dbReference type="OrthoDB" id="9131059at2"/>
<name>A0A3N4W665_9GAMM</name>
<feature type="domain" description="Pili assembly chaperone N-terminal" evidence="8">
    <location>
        <begin position="26"/>
        <end position="147"/>
    </location>
</feature>
<dbReference type="InterPro" id="IPR008962">
    <property type="entry name" value="PapD-like_sf"/>
</dbReference>
<evidence type="ECO:0000256" key="3">
    <source>
        <dbReference type="ARBA" id="ARBA00022558"/>
    </source>
</evidence>
<keyword evidence="4 7" id="KW-0732">Signal</keyword>
<dbReference type="RefSeq" id="WP_123769118.1">
    <property type="nucleotide sequence ID" value="NZ_RKQN01000001.1"/>
</dbReference>
<comment type="subcellular location">
    <subcellularLocation>
        <location evidence="1">Periplasm</location>
    </subcellularLocation>
</comment>
<evidence type="ECO:0000256" key="5">
    <source>
        <dbReference type="ARBA" id="ARBA00022764"/>
    </source>
</evidence>
<evidence type="ECO:0000259" key="8">
    <source>
        <dbReference type="Pfam" id="PF00345"/>
    </source>
</evidence>
<evidence type="ECO:0000259" key="9">
    <source>
        <dbReference type="Pfam" id="PF02753"/>
    </source>
</evidence>
<dbReference type="InterPro" id="IPR016147">
    <property type="entry name" value="Pili_assmbl_chaperone_N"/>
</dbReference>
<dbReference type="PRINTS" id="PR00969">
    <property type="entry name" value="CHAPERONPILI"/>
</dbReference>
<dbReference type="PANTHER" id="PTHR30251:SF2">
    <property type="entry name" value="FIMBRIAL CHAPERONE YADV-RELATED"/>
    <property type="match status" value="1"/>
</dbReference>
<protein>
    <submittedName>
        <fullName evidence="10">Chaperone protein EcpD</fullName>
    </submittedName>
</protein>
<dbReference type="InterPro" id="IPR001829">
    <property type="entry name" value="Pili_assmbl_chaperone_bac"/>
</dbReference>
<gene>
    <name evidence="10" type="ORF">EDC50_0771</name>
</gene>
<evidence type="ECO:0000256" key="1">
    <source>
        <dbReference type="ARBA" id="ARBA00004418"/>
    </source>
</evidence>
<dbReference type="Proteomes" id="UP000269708">
    <property type="component" value="Unassembled WGS sequence"/>
</dbReference>
<keyword evidence="6" id="KW-0143">Chaperone</keyword>
<dbReference type="AlphaFoldDB" id="A0A3N4W665"/>
<comment type="caution">
    <text evidence="10">The sequence shown here is derived from an EMBL/GenBank/DDBJ whole genome shotgun (WGS) entry which is preliminary data.</text>
</comment>
<dbReference type="InterPro" id="IPR013783">
    <property type="entry name" value="Ig-like_fold"/>
</dbReference>
<evidence type="ECO:0000313" key="11">
    <source>
        <dbReference type="Proteomes" id="UP000269708"/>
    </source>
</evidence>
<dbReference type="Pfam" id="PF00345">
    <property type="entry name" value="PapD_N"/>
    <property type="match status" value="1"/>
</dbReference>
<dbReference type="InterPro" id="IPR016148">
    <property type="entry name" value="Pili_assmbl_chaperone_C"/>
</dbReference>
<feature type="chain" id="PRO_5018252887" evidence="7">
    <location>
        <begin position="26"/>
        <end position="248"/>
    </location>
</feature>
<evidence type="ECO:0000256" key="4">
    <source>
        <dbReference type="ARBA" id="ARBA00022729"/>
    </source>
</evidence>
<dbReference type="EMBL" id="RKQN01000001">
    <property type="protein sequence ID" value="RPE81580.1"/>
    <property type="molecule type" value="Genomic_DNA"/>
</dbReference>
<proteinExistence type="inferred from homology"/>
<dbReference type="InterPro" id="IPR050643">
    <property type="entry name" value="Periplasmic_pilus_chap"/>
</dbReference>
<keyword evidence="3" id="KW-1029">Fimbrium biogenesis</keyword>
<evidence type="ECO:0000313" key="10">
    <source>
        <dbReference type="EMBL" id="RPE81580.1"/>
    </source>
</evidence>